<evidence type="ECO:0008006" key="4">
    <source>
        <dbReference type="Google" id="ProtNLM"/>
    </source>
</evidence>
<organism evidence="2 3">
    <name type="scientific">Pontibacillus litoralis JSM 072002</name>
    <dbReference type="NCBI Taxonomy" id="1385512"/>
    <lineage>
        <taxon>Bacteria</taxon>
        <taxon>Bacillati</taxon>
        <taxon>Bacillota</taxon>
        <taxon>Bacilli</taxon>
        <taxon>Bacillales</taxon>
        <taxon>Bacillaceae</taxon>
        <taxon>Pontibacillus</taxon>
    </lineage>
</organism>
<keyword evidence="1" id="KW-0812">Transmembrane</keyword>
<dbReference type="OrthoDB" id="1822804at2"/>
<accession>A0A0A5G4C1</accession>
<keyword evidence="3" id="KW-1185">Reference proteome</keyword>
<comment type="caution">
    <text evidence="2">The sequence shown here is derived from an EMBL/GenBank/DDBJ whole genome shotgun (WGS) entry which is preliminary data.</text>
</comment>
<dbReference type="Proteomes" id="UP000030401">
    <property type="component" value="Unassembled WGS sequence"/>
</dbReference>
<dbReference type="AlphaFoldDB" id="A0A0A5G4C1"/>
<gene>
    <name evidence="2" type="ORF">N784_03360</name>
</gene>
<dbReference type="InterPro" id="IPR011990">
    <property type="entry name" value="TPR-like_helical_dom_sf"/>
</dbReference>
<keyword evidence="1" id="KW-1133">Transmembrane helix</keyword>
<proteinExistence type="predicted"/>
<protein>
    <recommendedName>
        <fullName evidence="4">Zinc ribbon domain-containing protein</fullName>
    </recommendedName>
</protein>
<keyword evidence="1" id="KW-0472">Membrane</keyword>
<evidence type="ECO:0000313" key="2">
    <source>
        <dbReference type="EMBL" id="KGX86904.1"/>
    </source>
</evidence>
<evidence type="ECO:0000313" key="3">
    <source>
        <dbReference type="Proteomes" id="UP000030401"/>
    </source>
</evidence>
<dbReference type="InterPro" id="IPR023365">
    <property type="entry name" value="Sortase_dom-sf"/>
</dbReference>
<dbReference type="eggNOG" id="COG4640">
    <property type="taxonomic scope" value="Bacteria"/>
</dbReference>
<dbReference type="Gene3D" id="2.40.260.10">
    <property type="entry name" value="Sortase"/>
    <property type="match status" value="1"/>
</dbReference>
<name>A0A0A5G4C1_9BACI</name>
<dbReference type="STRING" id="1385512.N784_03360"/>
<reference evidence="2 3" key="1">
    <citation type="submission" date="2013-08" db="EMBL/GenBank/DDBJ databases">
        <authorList>
            <person name="Huang J."/>
            <person name="Wang G."/>
        </authorList>
    </citation>
    <scope>NUCLEOTIDE SEQUENCE [LARGE SCALE GENOMIC DNA]</scope>
    <source>
        <strain evidence="2 3">JSM 072002</strain>
    </source>
</reference>
<feature type="transmembrane region" description="Helical" evidence="1">
    <location>
        <begin position="44"/>
        <end position="66"/>
    </location>
</feature>
<dbReference type="SUPFAM" id="SSF48452">
    <property type="entry name" value="TPR-like"/>
    <property type="match status" value="1"/>
</dbReference>
<dbReference type="RefSeq" id="WP_036834034.1">
    <property type="nucleotide sequence ID" value="NZ_AVPG01000010.1"/>
</dbReference>
<sequence length="385" mass="43900">MAYCPYCGTITQQEERYCVRCGKALPEDLHTRILNAHTPARNKWWILPIAVFISSVVIFGATNFYLDSRIKHAKEDFHKGEQAAIQGQYKEAKAHFISAEEKSYHFPAATKNKQFTTEAIALQSTLDKAEVLRRKKQYQEALQLIDEAESSINNYDGEAVKNLIDHISALRNETKLAQIETILKEEPAIEQLKSLLWQAESIPTKEAKQVTLQIRKELIAYSSTNATKQLKGKQYNKAQAFIEDGLRYAPKNEKLLSLETTIAKEQAAFETAQQQRMEQAIIAAEKEQEMNQNDAVKVTSIQAKRNDFHNIVVKGKLESVATVPINTISITYHLVNNKGEEVLSNEVYVYPDTLYPGEKGNFEYTHYDLSKDVSVEVDKVNWFLY</sequence>
<dbReference type="EMBL" id="AVPG01000010">
    <property type="protein sequence ID" value="KGX86904.1"/>
    <property type="molecule type" value="Genomic_DNA"/>
</dbReference>
<evidence type="ECO:0000256" key="1">
    <source>
        <dbReference type="SAM" id="Phobius"/>
    </source>
</evidence>